<evidence type="ECO:0000313" key="3">
    <source>
        <dbReference type="Proteomes" id="UP000612746"/>
    </source>
</evidence>
<feature type="compositionally biased region" description="Polar residues" evidence="1">
    <location>
        <begin position="108"/>
        <end position="117"/>
    </location>
</feature>
<dbReference type="InterPro" id="IPR029021">
    <property type="entry name" value="Prot-tyrosine_phosphatase-like"/>
</dbReference>
<dbReference type="InterPro" id="IPR050561">
    <property type="entry name" value="PTP"/>
</dbReference>
<protein>
    <recommendedName>
        <fullName evidence="4">Paladin</fullName>
    </recommendedName>
</protein>
<dbReference type="Proteomes" id="UP000612746">
    <property type="component" value="Unassembled WGS sequence"/>
</dbReference>
<feature type="compositionally biased region" description="Low complexity" evidence="1">
    <location>
        <begin position="124"/>
        <end position="136"/>
    </location>
</feature>
<name>A0A8H7Q4A8_9FUNG</name>
<proteinExistence type="predicted"/>
<feature type="compositionally biased region" description="Polar residues" evidence="1">
    <location>
        <begin position="154"/>
        <end position="168"/>
    </location>
</feature>
<dbReference type="PANTHER" id="PTHR23339">
    <property type="entry name" value="TYROSINE SPECIFIC PROTEIN PHOSPHATASE AND DUAL SPECIFICITY PROTEIN PHOSPHATASE"/>
    <property type="match status" value="1"/>
</dbReference>
<organism evidence="2 3">
    <name type="scientific">Umbelopsis vinacea</name>
    <dbReference type="NCBI Taxonomy" id="44442"/>
    <lineage>
        <taxon>Eukaryota</taxon>
        <taxon>Fungi</taxon>
        <taxon>Fungi incertae sedis</taxon>
        <taxon>Mucoromycota</taxon>
        <taxon>Mucoromycotina</taxon>
        <taxon>Umbelopsidomycetes</taxon>
        <taxon>Umbelopsidales</taxon>
        <taxon>Umbelopsidaceae</taxon>
        <taxon>Umbelopsis</taxon>
    </lineage>
</organism>
<evidence type="ECO:0000313" key="2">
    <source>
        <dbReference type="EMBL" id="KAG2185275.1"/>
    </source>
</evidence>
<evidence type="ECO:0000256" key="1">
    <source>
        <dbReference type="SAM" id="MobiDB-lite"/>
    </source>
</evidence>
<dbReference type="SMART" id="SM01301">
    <property type="entry name" value="PTPlike_phytase"/>
    <property type="match status" value="3"/>
</dbReference>
<keyword evidence="3" id="KW-1185">Reference proteome</keyword>
<gene>
    <name evidence="2" type="ORF">INT44_002065</name>
</gene>
<dbReference type="CDD" id="cd14496">
    <property type="entry name" value="PTP_paladin"/>
    <property type="match status" value="2"/>
</dbReference>
<dbReference type="OrthoDB" id="66369at2759"/>
<accession>A0A8H7Q4A8</accession>
<dbReference type="Gene3D" id="3.90.190.10">
    <property type="entry name" value="Protein tyrosine phosphatase superfamily"/>
    <property type="match status" value="3"/>
</dbReference>
<feature type="region of interest" description="Disordered" evidence="1">
    <location>
        <begin position="99"/>
        <end position="168"/>
    </location>
</feature>
<sequence>MLSLVSAKSVAATSLASTVALVTYVRATASATQAPSHMMTTQPLAERIEQWKAYNNGIGMVDSYRQTRRYTNHPQFVPPRVFPFFAIALSAMATSPPDHNKSILPMAQSPTSYQVQRKGSLPANRNSQRSNSRSNSDQAQTQRSPFIPSRIASVHSQPAQRSLSTDDGYSNHTLVAKPFTAQHDPKRLLNVVTSVVKTRSGSVLSRNTILKMDHFPSGAHSNLDFHLQGAPNFRMVDLNVYGVAQPTVIGLSTILALLNCHPKSHGKAQCAWFSTREEPLVYLNGTPYVLREYTKPLQNIRAYYGMNSQRLEKMEERLKADVVKETAKFGGLVLVHQELLDGTVVPCWLSADAIQTPKEVFQKFQEQNYRLQYFRIPICPDQSPGDNYLDEYVRIIKALEPTDPLIFNCGMGVVRTTVGMIVAQIIRRTQLIERGMPDPFPIIGWQYSHAVDGDVDAAVPMAPELVKGLEEAAEKNSQTRALLRLVYVLEKGLDSKMSPHSAIEWALARGQSIDALRQAIMGNFTSIVSLSSTLESGSYSKKLLDEIIDRSDAVVNLREDILMNRIRQTTVSSNRQEYDPNNNEYLAKALAGLERYFFLLIFTSYINESQDTRFAMRFSDWVKARSEIWSMMQKLRRKGPQLYLFRPVEDLSALGNGRDNRSRANNSSSFGHNTGMFGMTDQNESRVAGEVEGYALKARSGSVLTSHTILKVDFWQSQWVPQEEQHQSALFSPMASPNVQLDGFIDRHQLATGYDGFMIEGASNFRRIPHTAVHAVAQPTIEGLKVLLRKMRRDRGMGETILWINLREEPIIYINGIPYVLRDRYFTLRNIRAYSGITSSRLEMLEQRLKEDVITETLNYDGRILLHGEDSDGNVRAVWEDVHVDDILTVKDVMELVAEDVSNDSDSDSVSKGDMAIKFMYHRVPVTAEKPPEWKDFDDMRNLIASAEHPDNSIVLNCQVGLGRSTTGTVIATLLTSWIYPGISTQKGEVDVDQEVSQRPRLNYQLINSLLRVIKNGLEVKKVVDDAIDRCGRFLNLRDVIEDMHVRAENETDEALKKRNVKKGITALERYFLLICFQSYLDQTSPEAVGDTEPFETWMKRHPELSTILLETRKDDIELIVPVESSIGDGLALESEVTGVVSSRHGQVLAQQTILKHDAFPGCQKMSLREKVDGAPNYRRVEAKGIKAAVKYSNLRSSTSGLQHDMELEDFSSLSPPYICGCAMPTKDAIKKVLAKMDAGPGGKRKVLWTCLREEPVLYINKRPYVLRLSHDPLKNLETTGIAKERVEGMENRMKSDVMEELKVYNGRLLLHDEETTEKGGFIIVPQWETVPVEMVETPGDVFQSIIEEGYQVDYLRIPITDEQAPIPDVFDQLIRRMQNANTGVDVLFNCQMGRGRTTTGMVVACLMTMILKNDLVMDMTSSYVVESSTTPLASTADLGELSLYNLDEDEAHQAAERYTNGEYTIILQLVSALTYGKLAKRLTDHAINECDHMQNLRKAIYDYKIRLDALELGSQKYHATREVGLNYLVRYFYLIVFANYLLEEMVSQDDGSSDGDQDNNEETILDDEAKKIITFSQWLKGRREITNIIKLNSIDFE</sequence>
<evidence type="ECO:0008006" key="4">
    <source>
        <dbReference type="Google" id="ProtNLM"/>
    </source>
</evidence>
<dbReference type="EMBL" id="JAEPRA010000005">
    <property type="protein sequence ID" value="KAG2185275.1"/>
    <property type="molecule type" value="Genomic_DNA"/>
</dbReference>
<reference evidence="2" key="1">
    <citation type="submission" date="2020-12" db="EMBL/GenBank/DDBJ databases">
        <title>Metabolic potential, ecology and presence of endohyphal bacteria is reflected in genomic diversity of Mucoromycotina.</title>
        <authorList>
            <person name="Muszewska A."/>
            <person name="Okrasinska A."/>
            <person name="Steczkiewicz K."/>
            <person name="Drgas O."/>
            <person name="Orlowska M."/>
            <person name="Perlinska-Lenart U."/>
            <person name="Aleksandrzak-Piekarczyk T."/>
            <person name="Szatraj K."/>
            <person name="Zielenkiewicz U."/>
            <person name="Pilsyk S."/>
            <person name="Malc E."/>
            <person name="Mieczkowski P."/>
            <person name="Kruszewska J.S."/>
            <person name="Biernat P."/>
            <person name="Pawlowska J."/>
        </authorList>
    </citation>
    <scope>NUCLEOTIDE SEQUENCE</scope>
    <source>
        <strain evidence="2">WA0000051536</strain>
    </source>
</reference>
<feature type="region of interest" description="Disordered" evidence="1">
    <location>
        <begin position="655"/>
        <end position="675"/>
    </location>
</feature>
<dbReference type="Pfam" id="PF14566">
    <property type="entry name" value="PTPlike_phytase"/>
    <property type="match status" value="3"/>
</dbReference>
<comment type="caution">
    <text evidence="2">The sequence shown here is derived from an EMBL/GenBank/DDBJ whole genome shotgun (WGS) entry which is preliminary data.</text>
</comment>
<dbReference type="SUPFAM" id="SSF52799">
    <property type="entry name" value="(Phosphotyrosine protein) phosphatases II"/>
    <property type="match status" value="3"/>
</dbReference>